<sequence length="91" mass="10323">MLVETSLGKVPAINPAEIDAGWLNLTTWVSGGWKETRLLSEKSSVYALYAAVKSRWQRKYLNGSERTLYKNDLFSIFVNEPVICSIRSTPR</sequence>
<gene>
    <name evidence="1" type="ORF">AVEN_53710_1</name>
</gene>
<name>A0A4Y2SXT3_ARAVE</name>
<organism evidence="1 2">
    <name type="scientific">Araneus ventricosus</name>
    <name type="common">Orbweaver spider</name>
    <name type="synonym">Epeira ventricosa</name>
    <dbReference type="NCBI Taxonomy" id="182803"/>
    <lineage>
        <taxon>Eukaryota</taxon>
        <taxon>Metazoa</taxon>
        <taxon>Ecdysozoa</taxon>
        <taxon>Arthropoda</taxon>
        <taxon>Chelicerata</taxon>
        <taxon>Arachnida</taxon>
        <taxon>Araneae</taxon>
        <taxon>Araneomorphae</taxon>
        <taxon>Entelegynae</taxon>
        <taxon>Araneoidea</taxon>
        <taxon>Araneidae</taxon>
        <taxon>Araneus</taxon>
    </lineage>
</organism>
<comment type="caution">
    <text evidence="1">The sequence shown here is derived from an EMBL/GenBank/DDBJ whole genome shotgun (WGS) entry which is preliminary data.</text>
</comment>
<accession>A0A4Y2SXT3</accession>
<reference evidence="1 2" key="1">
    <citation type="journal article" date="2019" name="Sci. Rep.">
        <title>Orb-weaving spider Araneus ventricosus genome elucidates the spidroin gene catalogue.</title>
        <authorList>
            <person name="Kono N."/>
            <person name="Nakamura H."/>
            <person name="Ohtoshi R."/>
            <person name="Moran D.A.P."/>
            <person name="Shinohara A."/>
            <person name="Yoshida Y."/>
            <person name="Fujiwara M."/>
            <person name="Mori M."/>
            <person name="Tomita M."/>
            <person name="Arakawa K."/>
        </authorList>
    </citation>
    <scope>NUCLEOTIDE SEQUENCE [LARGE SCALE GENOMIC DNA]</scope>
</reference>
<dbReference type="AlphaFoldDB" id="A0A4Y2SXT3"/>
<keyword evidence="2" id="KW-1185">Reference proteome</keyword>
<dbReference type="EMBL" id="BGPR01024214">
    <property type="protein sequence ID" value="GBN92096.1"/>
    <property type="molecule type" value="Genomic_DNA"/>
</dbReference>
<proteinExistence type="predicted"/>
<evidence type="ECO:0000313" key="1">
    <source>
        <dbReference type="EMBL" id="GBN92096.1"/>
    </source>
</evidence>
<protein>
    <submittedName>
        <fullName evidence="1">Uncharacterized protein</fullName>
    </submittedName>
</protein>
<evidence type="ECO:0000313" key="2">
    <source>
        <dbReference type="Proteomes" id="UP000499080"/>
    </source>
</evidence>
<dbReference type="Proteomes" id="UP000499080">
    <property type="component" value="Unassembled WGS sequence"/>
</dbReference>